<dbReference type="EMBL" id="LILC01000030">
    <property type="protein sequence ID" value="KOO41116.1"/>
    <property type="molecule type" value="Genomic_DNA"/>
</dbReference>
<accession>A0A0M0KQJ7</accession>
<dbReference type="SUPFAM" id="SSF54106">
    <property type="entry name" value="LysM domain"/>
    <property type="match status" value="1"/>
</dbReference>
<dbReference type="InterPro" id="IPR018392">
    <property type="entry name" value="LysM"/>
</dbReference>
<evidence type="ECO:0000313" key="4">
    <source>
        <dbReference type="EMBL" id="KOO41116.1"/>
    </source>
</evidence>
<dbReference type="STRING" id="284581.AMD01_19415"/>
<dbReference type="PROSITE" id="PS51782">
    <property type="entry name" value="LYSM"/>
    <property type="match status" value="1"/>
</dbReference>
<dbReference type="InterPro" id="IPR010611">
    <property type="entry name" value="3D_dom"/>
</dbReference>
<dbReference type="GO" id="GO:0009254">
    <property type="term" value="P:peptidoglycan turnover"/>
    <property type="evidence" value="ECO:0007669"/>
    <property type="project" value="InterPro"/>
</dbReference>
<dbReference type="InterPro" id="IPR051933">
    <property type="entry name" value="Resuscitation_pf_RpfB"/>
</dbReference>
<reference evidence="5" key="1">
    <citation type="submission" date="2015-08" db="EMBL/GenBank/DDBJ databases">
        <title>Fjat-14210 dsm16467.</title>
        <authorList>
            <person name="Liu B."/>
            <person name="Wang J."/>
            <person name="Zhu Y."/>
            <person name="Liu G."/>
            <person name="Chen Q."/>
            <person name="Chen Z."/>
            <person name="Lan J."/>
            <person name="Che J."/>
            <person name="Ge C."/>
            <person name="Shi H."/>
            <person name="Pan Z."/>
            <person name="Liu X."/>
        </authorList>
    </citation>
    <scope>NUCLEOTIDE SEQUENCE [LARGE SCALE GENOMIC DNA]</scope>
    <source>
        <strain evidence="5">DSM 16467</strain>
    </source>
</reference>
<feature type="chain" id="PRO_5005602828" description="LysM domain-containing protein" evidence="2">
    <location>
        <begin position="25"/>
        <end position="183"/>
    </location>
</feature>
<dbReference type="CDD" id="cd00118">
    <property type="entry name" value="LysM"/>
    <property type="match status" value="1"/>
</dbReference>
<evidence type="ECO:0000313" key="5">
    <source>
        <dbReference type="Proteomes" id="UP000037558"/>
    </source>
</evidence>
<name>A0A0M0KQJ7_9BACI</name>
<dbReference type="Proteomes" id="UP000037558">
    <property type="component" value="Unassembled WGS sequence"/>
</dbReference>
<keyword evidence="1 2" id="KW-0732">Signal</keyword>
<dbReference type="AlphaFoldDB" id="A0A0M0KQJ7"/>
<feature type="signal peptide" evidence="2">
    <location>
        <begin position="1"/>
        <end position="24"/>
    </location>
</feature>
<dbReference type="PANTHER" id="PTHR39160:SF4">
    <property type="entry name" value="RESUSCITATION-PROMOTING FACTOR RPFB"/>
    <property type="match status" value="1"/>
</dbReference>
<dbReference type="SMART" id="SM00257">
    <property type="entry name" value="LysM"/>
    <property type="match status" value="1"/>
</dbReference>
<evidence type="ECO:0000259" key="3">
    <source>
        <dbReference type="PROSITE" id="PS51782"/>
    </source>
</evidence>
<organism evidence="4 5">
    <name type="scientific">Priestia koreensis</name>
    <dbReference type="NCBI Taxonomy" id="284581"/>
    <lineage>
        <taxon>Bacteria</taxon>
        <taxon>Bacillati</taxon>
        <taxon>Bacillota</taxon>
        <taxon>Bacilli</taxon>
        <taxon>Bacillales</taxon>
        <taxon>Bacillaceae</taxon>
        <taxon>Priestia</taxon>
    </lineage>
</organism>
<dbReference type="RefSeq" id="WP_053403098.1">
    <property type="nucleotide sequence ID" value="NZ_JAUKEN010000005.1"/>
</dbReference>
<dbReference type="Gene3D" id="2.40.40.10">
    <property type="entry name" value="RlpA-like domain"/>
    <property type="match status" value="1"/>
</dbReference>
<dbReference type="Gene3D" id="3.10.350.10">
    <property type="entry name" value="LysM domain"/>
    <property type="match status" value="1"/>
</dbReference>
<proteinExistence type="predicted"/>
<sequence length="183" mass="19547">MKKLLLSLSATIILSLGISSAALADTYKVKSGDTLWGVSKKYHVTVNQLKQWNKLSSDSLRVNQVLTVSPTTTTKPTTKSKTVAPAVKKEISVTATAYTASCKGCSGITATGVNLKKNPNAKVISVDPKVIPLGTKVYVPGYGYAIAADKGHAMKGGKIDVFFSSKTKAYQWGVRKVKIQILK</sequence>
<dbReference type="GO" id="GO:0019867">
    <property type="term" value="C:outer membrane"/>
    <property type="evidence" value="ECO:0007669"/>
    <property type="project" value="InterPro"/>
</dbReference>
<evidence type="ECO:0000256" key="2">
    <source>
        <dbReference type="SAM" id="SignalP"/>
    </source>
</evidence>
<dbReference type="InterPro" id="IPR036779">
    <property type="entry name" value="LysM_dom_sf"/>
</dbReference>
<comment type="caution">
    <text evidence="4">The sequence shown here is derived from an EMBL/GenBank/DDBJ whole genome shotgun (WGS) entry which is preliminary data.</text>
</comment>
<evidence type="ECO:0000256" key="1">
    <source>
        <dbReference type="ARBA" id="ARBA00022729"/>
    </source>
</evidence>
<feature type="domain" description="LysM" evidence="3">
    <location>
        <begin position="25"/>
        <end position="68"/>
    </location>
</feature>
<dbReference type="PATRIC" id="fig|284581.3.peg.4268"/>
<protein>
    <recommendedName>
        <fullName evidence="3">LysM domain-containing protein</fullName>
    </recommendedName>
</protein>
<dbReference type="Pfam" id="PF06725">
    <property type="entry name" value="3D"/>
    <property type="match status" value="1"/>
</dbReference>
<dbReference type="Pfam" id="PF01476">
    <property type="entry name" value="LysM"/>
    <property type="match status" value="1"/>
</dbReference>
<dbReference type="PANTHER" id="PTHR39160">
    <property type="entry name" value="CELL WALL-BINDING PROTEIN YOCH"/>
    <property type="match status" value="1"/>
</dbReference>
<keyword evidence="5" id="KW-1185">Reference proteome</keyword>
<dbReference type="GO" id="GO:0004553">
    <property type="term" value="F:hydrolase activity, hydrolyzing O-glycosyl compounds"/>
    <property type="evidence" value="ECO:0007669"/>
    <property type="project" value="InterPro"/>
</dbReference>
<dbReference type="OrthoDB" id="9798935at2"/>
<dbReference type="CDD" id="cd22786">
    <property type="entry name" value="DPBB_YuiC-like"/>
    <property type="match status" value="1"/>
</dbReference>
<dbReference type="SUPFAM" id="SSF50685">
    <property type="entry name" value="Barwin-like endoglucanases"/>
    <property type="match status" value="1"/>
</dbReference>
<dbReference type="InterPro" id="IPR036908">
    <property type="entry name" value="RlpA-like_sf"/>
</dbReference>
<gene>
    <name evidence="4" type="ORF">AMD01_19415</name>
</gene>